<dbReference type="Pfam" id="PF00395">
    <property type="entry name" value="SLH"/>
    <property type="match status" value="2"/>
</dbReference>
<feature type="region of interest" description="Disordered" evidence="1">
    <location>
        <begin position="42"/>
        <end position="64"/>
    </location>
</feature>
<feature type="domain" description="SLH" evidence="3">
    <location>
        <begin position="95"/>
        <end position="158"/>
    </location>
</feature>
<feature type="chain" id="PRO_5045558487" evidence="2">
    <location>
        <begin position="26"/>
        <end position="486"/>
    </location>
</feature>
<dbReference type="Proteomes" id="UP000707138">
    <property type="component" value="Unassembled WGS sequence"/>
</dbReference>
<name>A0ABS2GH71_9FIRM</name>
<organism evidence="4 5">
    <name type="scientific">Veillonella magna</name>
    <dbReference type="NCBI Taxonomy" id="464322"/>
    <lineage>
        <taxon>Bacteria</taxon>
        <taxon>Bacillati</taxon>
        <taxon>Bacillota</taxon>
        <taxon>Negativicutes</taxon>
        <taxon>Veillonellales</taxon>
        <taxon>Veillonellaceae</taxon>
        <taxon>Veillonella</taxon>
    </lineage>
</organism>
<feature type="domain" description="SLH" evidence="3">
    <location>
        <begin position="215"/>
        <end position="278"/>
    </location>
</feature>
<keyword evidence="2" id="KW-0732">Signal</keyword>
<evidence type="ECO:0000256" key="1">
    <source>
        <dbReference type="SAM" id="MobiDB-lite"/>
    </source>
</evidence>
<dbReference type="EMBL" id="JACJLA010000007">
    <property type="protein sequence ID" value="MBM6912670.1"/>
    <property type="molecule type" value="Genomic_DNA"/>
</dbReference>
<evidence type="ECO:0000256" key="2">
    <source>
        <dbReference type="SAM" id="SignalP"/>
    </source>
</evidence>
<protein>
    <submittedName>
        <fullName evidence="4">S-layer homology domain-containing protein</fullName>
    </submittedName>
</protein>
<gene>
    <name evidence="4" type="ORF">H6A01_04950</name>
</gene>
<reference evidence="4 5" key="1">
    <citation type="journal article" date="2021" name="Sci. Rep.">
        <title>The distribution of antibiotic resistance genes in chicken gut microbiota commensals.</title>
        <authorList>
            <person name="Juricova H."/>
            <person name="Matiasovicova J."/>
            <person name="Kubasova T."/>
            <person name="Cejkova D."/>
            <person name="Rychlik I."/>
        </authorList>
    </citation>
    <scope>NUCLEOTIDE SEQUENCE [LARGE SCALE GENOMIC DNA]</scope>
    <source>
        <strain evidence="4 5">An537</strain>
    </source>
</reference>
<evidence type="ECO:0000313" key="4">
    <source>
        <dbReference type="EMBL" id="MBM6912670.1"/>
    </source>
</evidence>
<dbReference type="InterPro" id="IPR051465">
    <property type="entry name" value="Cell_Envelope_Struct_Comp"/>
</dbReference>
<dbReference type="PANTHER" id="PTHR43308">
    <property type="entry name" value="OUTER MEMBRANE PROTEIN ALPHA-RELATED"/>
    <property type="match status" value="1"/>
</dbReference>
<dbReference type="InterPro" id="IPR001119">
    <property type="entry name" value="SLH_dom"/>
</dbReference>
<accession>A0ABS2GH71</accession>
<dbReference type="RefSeq" id="WP_205087758.1">
    <property type="nucleotide sequence ID" value="NZ_JACJLA010000007.1"/>
</dbReference>
<feature type="signal peptide" evidence="2">
    <location>
        <begin position="1"/>
        <end position="25"/>
    </location>
</feature>
<sequence>MKKSIVLRYAVLASLVLGVGPTASAAYTPSLAAAVASSGTVKATATQSTPKTDTTTTAKTDTKAAVSPTKAAEEEVARIAAKNKNVATEKAKAVAKALPFSDIDGHWGQEAILYLHKEGVLNGYTDGTFRPNEAVTTNEFTNIFAKSLDIAKKRLAKADKKDSAKEKHMTATAASITDGLITDEKADGISRQKFAIAAARYADALGITNIHGKKAVAFKDADEFGAGGLKAATQLAQEGYISEGADVSFRPHDFITRAEAAAILYRIDTGKNINAKSSTPAPTVTAVADTKDADTILRKEAAEEGINNDAVATSAEAQDTLVDAAFKELNRLYKTPGNMQNHGVMYWKDNVLHIALKSQDDLDKLNARIEKLAADGKPFLKNGVITEPTRYSQAEYDRITANFERYYAQRQPEGKVVSAYPDVAHNQLIINIDKDFPYMNDSIKTAFGNKVRVFLLSPTADTASAKAADKTGNSSTAETAPAKEDA</sequence>
<proteinExistence type="predicted"/>
<comment type="caution">
    <text evidence="4">The sequence shown here is derived from an EMBL/GenBank/DDBJ whole genome shotgun (WGS) entry which is preliminary data.</text>
</comment>
<keyword evidence="5" id="KW-1185">Reference proteome</keyword>
<evidence type="ECO:0000313" key="5">
    <source>
        <dbReference type="Proteomes" id="UP000707138"/>
    </source>
</evidence>
<dbReference type="PROSITE" id="PS51272">
    <property type="entry name" value="SLH"/>
    <property type="match status" value="2"/>
</dbReference>
<feature type="region of interest" description="Disordered" evidence="1">
    <location>
        <begin position="464"/>
        <end position="486"/>
    </location>
</feature>
<evidence type="ECO:0000259" key="3">
    <source>
        <dbReference type="PROSITE" id="PS51272"/>
    </source>
</evidence>